<evidence type="ECO:0000259" key="1">
    <source>
        <dbReference type="PROSITE" id="PS50879"/>
    </source>
</evidence>
<keyword evidence="3" id="KW-1185">Reference proteome</keyword>
<gene>
    <name evidence="2" type="ORF">Dsin_022603</name>
</gene>
<dbReference type="InterPro" id="IPR053151">
    <property type="entry name" value="RNase_H-like"/>
</dbReference>
<dbReference type="InterPro" id="IPR036397">
    <property type="entry name" value="RNaseH_sf"/>
</dbReference>
<dbReference type="PANTHER" id="PTHR47723">
    <property type="entry name" value="OS05G0353850 PROTEIN"/>
    <property type="match status" value="1"/>
</dbReference>
<dbReference type="InterPro" id="IPR012337">
    <property type="entry name" value="RNaseH-like_sf"/>
</dbReference>
<organism evidence="2 3">
    <name type="scientific">Dipteronia sinensis</name>
    <dbReference type="NCBI Taxonomy" id="43782"/>
    <lineage>
        <taxon>Eukaryota</taxon>
        <taxon>Viridiplantae</taxon>
        <taxon>Streptophyta</taxon>
        <taxon>Embryophyta</taxon>
        <taxon>Tracheophyta</taxon>
        <taxon>Spermatophyta</taxon>
        <taxon>Magnoliopsida</taxon>
        <taxon>eudicotyledons</taxon>
        <taxon>Gunneridae</taxon>
        <taxon>Pentapetalae</taxon>
        <taxon>rosids</taxon>
        <taxon>malvids</taxon>
        <taxon>Sapindales</taxon>
        <taxon>Sapindaceae</taxon>
        <taxon>Hippocastanoideae</taxon>
        <taxon>Acereae</taxon>
        <taxon>Dipteronia</taxon>
    </lineage>
</organism>
<feature type="domain" description="RNase H type-1" evidence="1">
    <location>
        <begin position="128"/>
        <end position="257"/>
    </location>
</feature>
<name>A0AAE0A239_9ROSI</name>
<dbReference type="Proteomes" id="UP001281410">
    <property type="component" value="Unassembled WGS sequence"/>
</dbReference>
<sequence>MQTNLPPDRLLRLAFWCEALFLDFLEVCDQPYRSSRLAPWKKTFISKASRLFCEGYSSDKALNDGIKVVVGNGERVRFWSDLVWGSTALNRPFVEDAIAWMGEPLPFEEKWESLGFGFFAIVWTTWDLRNQLVFKGRGSPGPAGIGGVLKDSNDRVLCVFSNFLGNQDSNTAELLAIQRACEIIATNQSLVDCNISIVSDSKVAVSWVNDSGFGSIKHVNSIYDIQHTLLFMTNTKVVFNSRATNSFADMLAKRDSSSKGGFFSWMD</sequence>
<dbReference type="PROSITE" id="PS50879">
    <property type="entry name" value="RNASE_H_1"/>
    <property type="match status" value="1"/>
</dbReference>
<protein>
    <recommendedName>
        <fullName evidence="1">RNase H type-1 domain-containing protein</fullName>
    </recommendedName>
</protein>
<dbReference type="EMBL" id="JANJYJ010000007">
    <property type="protein sequence ID" value="KAK3199188.1"/>
    <property type="molecule type" value="Genomic_DNA"/>
</dbReference>
<dbReference type="Gene3D" id="3.30.420.10">
    <property type="entry name" value="Ribonuclease H-like superfamily/Ribonuclease H"/>
    <property type="match status" value="1"/>
</dbReference>
<dbReference type="CDD" id="cd06222">
    <property type="entry name" value="RNase_H_like"/>
    <property type="match status" value="1"/>
</dbReference>
<proteinExistence type="predicted"/>
<reference evidence="2" key="1">
    <citation type="journal article" date="2023" name="Plant J.">
        <title>Genome sequences and population genomics provide insights into the demographic history, inbreeding, and mutation load of two 'living fossil' tree species of Dipteronia.</title>
        <authorList>
            <person name="Feng Y."/>
            <person name="Comes H.P."/>
            <person name="Chen J."/>
            <person name="Zhu S."/>
            <person name="Lu R."/>
            <person name="Zhang X."/>
            <person name="Li P."/>
            <person name="Qiu J."/>
            <person name="Olsen K.M."/>
            <person name="Qiu Y."/>
        </authorList>
    </citation>
    <scope>NUCLEOTIDE SEQUENCE</scope>
    <source>
        <strain evidence="2">NBL</strain>
    </source>
</reference>
<dbReference type="GO" id="GO:0003676">
    <property type="term" value="F:nucleic acid binding"/>
    <property type="evidence" value="ECO:0007669"/>
    <property type="project" value="InterPro"/>
</dbReference>
<dbReference type="GO" id="GO:0004523">
    <property type="term" value="F:RNA-DNA hybrid ribonuclease activity"/>
    <property type="evidence" value="ECO:0007669"/>
    <property type="project" value="InterPro"/>
</dbReference>
<dbReference type="InterPro" id="IPR044730">
    <property type="entry name" value="RNase_H-like_dom_plant"/>
</dbReference>
<evidence type="ECO:0000313" key="2">
    <source>
        <dbReference type="EMBL" id="KAK3199188.1"/>
    </source>
</evidence>
<comment type="caution">
    <text evidence="2">The sequence shown here is derived from an EMBL/GenBank/DDBJ whole genome shotgun (WGS) entry which is preliminary data.</text>
</comment>
<dbReference type="InterPro" id="IPR002156">
    <property type="entry name" value="RNaseH_domain"/>
</dbReference>
<dbReference type="SUPFAM" id="SSF53098">
    <property type="entry name" value="Ribonuclease H-like"/>
    <property type="match status" value="1"/>
</dbReference>
<dbReference type="Pfam" id="PF13456">
    <property type="entry name" value="RVT_3"/>
    <property type="match status" value="1"/>
</dbReference>
<dbReference type="AlphaFoldDB" id="A0AAE0A239"/>
<dbReference type="PANTHER" id="PTHR47723:SF22">
    <property type="entry name" value="RNASE H TYPE-1 DOMAIN-CONTAINING PROTEIN"/>
    <property type="match status" value="1"/>
</dbReference>
<evidence type="ECO:0000313" key="3">
    <source>
        <dbReference type="Proteomes" id="UP001281410"/>
    </source>
</evidence>
<accession>A0AAE0A239</accession>